<comment type="similarity">
    <text evidence="3 11">Belongs to the PrsA family.</text>
</comment>
<dbReference type="Gene3D" id="1.10.4030.10">
    <property type="entry name" value="Porin chaperone SurA, peptide-binding domain"/>
    <property type="match status" value="1"/>
</dbReference>
<organism evidence="14 15">
    <name type="scientific">Priestia veravalensis</name>
    <dbReference type="NCBI Taxonomy" id="1414648"/>
    <lineage>
        <taxon>Bacteria</taxon>
        <taxon>Bacillati</taxon>
        <taxon>Bacillota</taxon>
        <taxon>Bacilli</taxon>
        <taxon>Bacillales</taxon>
        <taxon>Bacillaceae</taxon>
        <taxon>Priestia</taxon>
    </lineage>
</organism>
<dbReference type="InterPro" id="IPR046357">
    <property type="entry name" value="PPIase_dom_sf"/>
</dbReference>
<evidence type="ECO:0000256" key="4">
    <source>
        <dbReference type="ARBA" id="ARBA00022475"/>
    </source>
</evidence>
<keyword evidence="15" id="KW-1185">Reference proteome</keyword>
<dbReference type="RefSeq" id="WP_025908910.1">
    <property type="nucleotide sequence ID" value="NZ_KQ758657.1"/>
</dbReference>
<dbReference type="Pfam" id="PF13616">
    <property type="entry name" value="Rotamase_3"/>
    <property type="match status" value="1"/>
</dbReference>
<comment type="catalytic activity">
    <reaction evidence="1 11">
        <text>[protein]-peptidylproline (omega=180) = [protein]-peptidylproline (omega=0)</text>
        <dbReference type="Rhea" id="RHEA:16237"/>
        <dbReference type="Rhea" id="RHEA-COMP:10747"/>
        <dbReference type="Rhea" id="RHEA-COMP:10748"/>
        <dbReference type="ChEBI" id="CHEBI:83833"/>
        <dbReference type="ChEBI" id="CHEBI:83834"/>
        <dbReference type="EC" id="5.2.1.8"/>
    </reaction>
</comment>
<dbReference type="SUPFAM" id="SSF54534">
    <property type="entry name" value="FKBP-like"/>
    <property type="match status" value="1"/>
</dbReference>
<keyword evidence="7 11" id="KW-0472">Membrane</keyword>
<feature type="transmembrane region" description="Helical" evidence="12">
    <location>
        <begin position="9"/>
        <end position="27"/>
    </location>
</feature>
<evidence type="ECO:0000256" key="10">
    <source>
        <dbReference type="ARBA" id="ARBA00023288"/>
    </source>
</evidence>
<dbReference type="PANTHER" id="PTHR47245">
    <property type="entry name" value="PEPTIDYLPROLYL ISOMERASE"/>
    <property type="match status" value="1"/>
</dbReference>
<keyword evidence="9 11" id="KW-0413">Isomerase</keyword>
<evidence type="ECO:0000313" key="15">
    <source>
        <dbReference type="Proteomes" id="UP000053681"/>
    </source>
</evidence>
<dbReference type="InterPro" id="IPR000297">
    <property type="entry name" value="PPIase_PpiC"/>
</dbReference>
<dbReference type="InterPro" id="IPR023059">
    <property type="entry name" value="Foldase_PrsA"/>
</dbReference>
<feature type="domain" description="PpiC" evidence="13">
    <location>
        <begin position="156"/>
        <end position="246"/>
    </location>
</feature>
<keyword evidence="5 11" id="KW-0732">Signal</keyword>
<dbReference type="GO" id="GO:0005886">
    <property type="term" value="C:plasma membrane"/>
    <property type="evidence" value="ECO:0007669"/>
    <property type="project" value="UniProtKB-SubCell"/>
</dbReference>
<reference evidence="14 15" key="1">
    <citation type="submission" date="2015-11" db="EMBL/GenBank/DDBJ databases">
        <title>Bacillus caseinolyticus sp nov.</title>
        <authorList>
            <person name="Dastager S.G."/>
            <person name="Mawlankar R."/>
        </authorList>
    </citation>
    <scope>NUCLEOTIDE SEQUENCE [LARGE SCALE GENOMIC DNA]</scope>
    <source>
        <strain evidence="14 15">SGD-V-76</strain>
    </source>
</reference>
<dbReference type="PROSITE" id="PS50198">
    <property type="entry name" value="PPIC_PPIASE_2"/>
    <property type="match status" value="1"/>
</dbReference>
<proteinExistence type="inferred from homology"/>
<evidence type="ECO:0000256" key="9">
    <source>
        <dbReference type="ARBA" id="ARBA00023235"/>
    </source>
</evidence>
<dbReference type="HAMAP" id="MF_01145">
    <property type="entry name" value="Foldase_PrsA"/>
    <property type="match status" value="1"/>
</dbReference>
<evidence type="ECO:0000256" key="3">
    <source>
        <dbReference type="ARBA" id="ARBA00006071"/>
    </source>
</evidence>
<keyword evidence="4 11" id="KW-1003">Cell membrane</keyword>
<comment type="caution">
    <text evidence="14">The sequence shown here is derived from an EMBL/GenBank/DDBJ whole genome shotgun (WGS) entry which is preliminary data.</text>
</comment>
<dbReference type="GO" id="GO:0003755">
    <property type="term" value="F:peptidyl-prolyl cis-trans isomerase activity"/>
    <property type="evidence" value="ECO:0007669"/>
    <property type="project" value="UniProtKB-UniRule"/>
</dbReference>
<dbReference type="InterPro" id="IPR050245">
    <property type="entry name" value="PrsA_foldase"/>
</dbReference>
<dbReference type="EMBL" id="LNQP01000042">
    <property type="protein sequence ID" value="KSU87495.1"/>
    <property type="molecule type" value="Genomic_DNA"/>
</dbReference>
<dbReference type="SUPFAM" id="SSF109998">
    <property type="entry name" value="Triger factor/SurA peptide-binding domain-like"/>
    <property type="match status" value="1"/>
</dbReference>
<evidence type="ECO:0000256" key="6">
    <source>
        <dbReference type="ARBA" id="ARBA00023110"/>
    </source>
</evidence>
<dbReference type="Proteomes" id="UP000053681">
    <property type="component" value="Unassembled WGS sequence"/>
</dbReference>
<dbReference type="InterPro" id="IPR027304">
    <property type="entry name" value="Trigger_fact/SurA_dom_sf"/>
</dbReference>
<name>A0A0V8JKC5_9BACI</name>
<evidence type="ECO:0000256" key="2">
    <source>
        <dbReference type="ARBA" id="ARBA00004193"/>
    </source>
</evidence>
<evidence type="ECO:0000259" key="13">
    <source>
        <dbReference type="PROSITE" id="PS50198"/>
    </source>
</evidence>
<evidence type="ECO:0000256" key="1">
    <source>
        <dbReference type="ARBA" id="ARBA00000971"/>
    </source>
</evidence>
<gene>
    <name evidence="11" type="primary">prsA</name>
    <name evidence="14" type="ORF">AS180_12730</name>
</gene>
<accession>A0A0V8JKC5</accession>
<protein>
    <recommendedName>
        <fullName evidence="11">Foldase protein PrsA</fullName>
        <ecNumber evidence="11">5.2.1.8</ecNumber>
    </recommendedName>
</protein>
<keyword evidence="6 11" id="KW-0697">Rotamase</keyword>
<comment type="function">
    <text evidence="11">Plays a major role in protein secretion by helping the post-translocational extracellular folding of several secreted proteins.</text>
</comment>
<dbReference type="PROSITE" id="PS01096">
    <property type="entry name" value="PPIC_PPIASE_1"/>
    <property type="match status" value="1"/>
</dbReference>
<dbReference type="PANTHER" id="PTHR47245:SF1">
    <property type="entry name" value="FOLDASE PROTEIN PRSA"/>
    <property type="match status" value="1"/>
</dbReference>
<evidence type="ECO:0000256" key="11">
    <source>
        <dbReference type="HAMAP-Rule" id="MF_01145"/>
    </source>
</evidence>
<evidence type="ECO:0000256" key="5">
    <source>
        <dbReference type="ARBA" id="ARBA00022729"/>
    </source>
</evidence>
<dbReference type="Pfam" id="PF13624">
    <property type="entry name" value="SurA_N_3"/>
    <property type="match status" value="1"/>
</dbReference>
<evidence type="ECO:0000256" key="7">
    <source>
        <dbReference type="ARBA" id="ARBA00023136"/>
    </source>
</evidence>
<evidence type="ECO:0000256" key="8">
    <source>
        <dbReference type="ARBA" id="ARBA00023139"/>
    </source>
</evidence>
<dbReference type="GO" id="GO:0006457">
    <property type="term" value="P:protein folding"/>
    <property type="evidence" value="ECO:0007669"/>
    <property type="project" value="UniProtKB-UniRule"/>
</dbReference>
<evidence type="ECO:0000256" key="12">
    <source>
        <dbReference type="SAM" id="Phobius"/>
    </source>
</evidence>
<sequence>MDKKKKKKLFSFLGIIAAGAIIAGVVYQVNRVDAVASVDGDKITKDQLYEVLMSQGGTDVLDSMIEQKVINKEAEKKSVTISEKELDKELDALITSYGGEDTFNQALEANGIKESEVKKDLETNLKAKKLVEDTIDISEDEMKSYFDENKDSFDQPEQVKASHILVKDEKTANEVKKKLSDGEKFAELAKEYSTDTASKEDGGDLGYFSKEDMVQEFSDAAFDLNVNEISEPVKTEYGYHVIKVIDKKAAQDANYENSKEEIKQLLLENKFQSEYPTWLEETKKKYDIENFS</sequence>
<keyword evidence="10" id="KW-0449">Lipoprotein</keyword>
<keyword evidence="8" id="KW-0564">Palmitate</keyword>
<keyword evidence="12" id="KW-0812">Transmembrane</keyword>
<evidence type="ECO:0000313" key="14">
    <source>
        <dbReference type="EMBL" id="KSU87495.1"/>
    </source>
</evidence>
<dbReference type="Gene3D" id="3.10.50.40">
    <property type="match status" value="1"/>
</dbReference>
<dbReference type="AlphaFoldDB" id="A0A0V8JKC5"/>
<comment type="subcellular location">
    <subcellularLocation>
        <location evidence="2">Cell membrane</location>
        <topology evidence="2">Lipid-anchor</topology>
    </subcellularLocation>
</comment>
<dbReference type="EC" id="5.2.1.8" evidence="11"/>
<dbReference type="InterPro" id="IPR023058">
    <property type="entry name" value="PPIase_PpiC_CS"/>
</dbReference>
<keyword evidence="12" id="KW-1133">Transmembrane helix</keyword>